<dbReference type="InterPro" id="IPR002816">
    <property type="entry name" value="TraB/PrgY/GumN_fam"/>
</dbReference>
<protein>
    <recommendedName>
        <fullName evidence="4">GumN family protein</fullName>
    </recommendedName>
</protein>
<dbReference type="Proteomes" id="UP000032670">
    <property type="component" value="Unassembled WGS sequence"/>
</dbReference>
<sequence length="320" mass="34217">MKLMTILASCAVSFMVMGTAVAAEKACPPEATKLEIGNLKEALKNSHNRGFLWKITKDGHASWLYGTIHVAQQSWLLPGPDVLRAVAQSQVVGLELDLSDPVTVRILRAADKPETTAWLVKTGRQKAVAEIAQPLCLSLAALGNVPLATQAEALTSNVGRGLGYYSAYGIDSVFAGLARSTHRKLVPLEEAITQRVLLVGRTKEEEARKIDANLKAIASGKALSGLVEIATMWDKSDLPAMEKYATECDSAADVCAQDEAVMVSRNTHMAQKIADMHDAGLRVFAAVGSLHMMGPNGLPALMKKQGFTVEQSVPAVKTSL</sequence>
<comment type="caution">
    <text evidence="2">The sequence shown here is derived from an EMBL/GenBank/DDBJ whole genome shotgun (WGS) entry which is preliminary data.</text>
</comment>
<reference evidence="2 3" key="1">
    <citation type="submission" date="2012-11" db="EMBL/GenBank/DDBJ databases">
        <title>Whole genome sequence of Acetobacter orientalis 21F-2.</title>
        <authorList>
            <person name="Azuma Y."/>
            <person name="Higashiura N."/>
            <person name="Hirakawa H."/>
            <person name="Matsushita K."/>
        </authorList>
    </citation>
    <scope>NUCLEOTIDE SEQUENCE [LARGE SCALE GENOMIC DNA]</scope>
    <source>
        <strain evidence="2 3">21F-2</strain>
    </source>
</reference>
<accession>A0A6N3SSK4</accession>
<dbReference type="CDD" id="cd14789">
    <property type="entry name" value="Tiki"/>
    <property type="match status" value="1"/>
</dbReference>
<evidence type="ECO:0008006" key="4">
    <source>
        <dbReference type="Google" id="ProtNLM"/>
    </source>
</evidence>
<organism evidence="2 3">
    <name type="scientific">Acetobacter orientalis</name>
    <dbReference type="NCBI Taxonomy" id="146474"/>
    <lineage>
        <taxon>Bacteria</taxon>
        <taxon>Pseudomonadati</taxon>
        <taxon>Pseudomonadota</taxon>
        <taxon>Alphaproteobacteria</taxon>
        <taxon>Acetobacterales</taxon>
        <taxon>Acetobacteraceae</taxon>
        <taxon>Acetobacter</taxon>
    </lineage>
</organism>
<proteinExistence type="predicted"/>
<dbReference type="PANTHER" id="PTHR40590:SF1">
    <property type="entry name" value="CYTOPLASMIC PROTEIN"/>
    <property type="match status" value="1"/>
</dbReference>
<dbReference type="STRING" id="1231341.Abor_014_040"/>
<dbReference type="RefSeq" id="WP_048840925.1">
    <property type="nucleotide sequence ID" value="NZ_BAMX01000014.1"/>
</dbReference>
<evidence type="ECO:0000313" key="2">
    <source>
        <dbReference type="EMBL" id="GAN65875.1"/>
    </source>
</evidence>
<accession>A0A0D6NJS6</accession>
<dbReference type="AlphaFoldDB" id="A0A0D6NJS6"/>
<dbReference type="EMBL" id="BAMX01000014">
    <property type="protein sequence ID" value="GAN65875.1"/>
    <property type="molecule type" value="Genomic_DNA"/>
</dbReference>
<feature type="signal peptide" evidence="1">
    <location>
        <begin position="1"/>
        <end position="22"/>
    </location>
</feature>
<keyword evidence="3" id="KW-1185">Reference proteome</keyword>
<feature type="chain" id="PRO_5030005873" description="GumN family protein" evidence="1">
    <location>
        <begin position="23"/>
        <end position="320"/>
    </location>
</feature>
<keyword evidence="1" id="KW-0732">Signal</keyword>
<gene>
    <name evidence="2" type="ORF">Abor_014_040</name>
</gene>
<dbReference type="PANTHER" id="PTHR40590">
    <property type="entry name" value="CYTOPLASMIC PROTEIN-RELATED"/>
    <property type="match status" value="1"/>
</dbReference>
<dbReference type="GeneID" id="76204032"/>
<evidence type="ECO:0000256" key="1">
    <source>
        <dbReference type="SAM" id="SignalP"/>
    </source>
</evidence>
<dbReference type="InterPro" id="IPR047111">
    <property type="entry name" value="YbaP-like"/>
</dbReference>
<name>A0A0D6NJS6_9PROT</name>
<dbReference type="Pfam" id="PF01963">
    <property type="entry name" value="TraB_PrgY_gumN"/>
    <property type="match status" value="1"/>
</dbReference>
<evidence type="ECO:0000313" key="3">
    <source>
        <dbReference type="Proteomes" id="UP000032670"/>
    </source>
</evidence>